<reference evidence="2" key="1">
    <citation type="submission" date="2018-05" db="EMBL/GenBank/DDBJ databases">
        <authorList>
            <person name="Lanie J.A."/>
            <person name="Ng W.-L."/>
            <person name="Kazmierczak K.M."/>
            <person name="Andrzejewski T.M."/>
            <person name="Davidsen T.M."/>
            <person name="Wayne K.J."/>
            <person name="Tettelin H."/>
            <person name="Glass J.I."/>
            <person name="Rusch D."/>
            <person name="Podicherti R."/>
            <person name="Tsui H.-C.T."/>
            <person name="Winkler M.E."/>
        </authorList>
    </citation>
    <scope>NUCLEOTIDE SEQUENCE</scope>
</reference>
<name>A0A381X738_9ZZZZ</name>
<feature type="compositionally biased region" description="Basic and acidic residues" evidence="1">
    <location>
        <begin position="62"/>
        <end position="78"/>
    </location>
</feature>
<gene>
    <name evidence="2" type="ORF">METZ01_LOCUS113216</name>
</gene>
<feature type="non-terminal residue" evidence="2">
    <location>
        <position position="1"/>
    </location>
</feature>
<accession>A0A381X738</accession>
<organism evidence="2">
    <name type="scientific">marine metagenome</name>
    <dbReference type="NCBI Taxonomy" id="408172"/>
    <lineage>
        <taxon>unclassified sequences</taxon>
        <taxon>metagenomes</taxon>
        <taxon>ecological metagenomes</taxon>
    </lineage>
</organism>
<feature type="region of interest" description="Disordered" evidence="1">
    <location>
        <begin position="29"/>
        <end position="78"/>
    </location>
</feature>
<sequence>KVDTGGLLQQKKKNYNQIAVNKLLDVLRKDDPEDASTEPEQVTNDELDDDWIGGNKPQAEPIIKKEEPFVEHPSEPEKKTAAAVMQEGDVIADSASFETPAQEKFIDKDDDDVLPQPGKYPPQIPPKKIPLDNVILGVSVDSGRIASALIEEVKGIKTLLTCDVFSANIRNLDPAKDPSDFSTACQNAMTRLEDGFSDRADIYKPASKSLNGKDTVALNINNDRMTMKLVEVPKENKKDKDQIIEWAVKKGLSFPAEDAIFDHTPGYNNYYYVGVGDNNALVGTSSFLTELGWEIRWWHPTTQAVFNAFIWNYPEHRQKTTLILHIGENTSHILGCVRGRIAIIESLRIGVQGLTDALRDQGHSTENWHERNEFQVPESFIRAMGGKVGRGKHDDIFRPVFDSWRQEIDRTINGIRKEFTIADDTEILLSGSAGDILHLDKFIEGTLGLTTHFLNPIRNLALSAGSINRESPSFHPTLLTTAIGSALTLPSSVNVLPASLKQNEILRWVNRAALVASAAVFIIFFGTTGTTKINLNSLNSEIRPMQEEKDQLSYVQGDHTILNENKNNVEQQLDNLSYDTEYFNRILAINRFLSYYTPKEIRIDQLNFQEGWEIQAYKKIGRDLVKVVRKEDEHLRIVRIEGKVKSNPALLDRHFNNFLTTLEGSGLFQDVEVMSEASQVYMGSDNLQFQLKCII</sequence>
<dbReference type="InterPro" id="IPR043129">
    <property type="entry name" value="ATPase_NBD"/>
</dbReference>
<dbReference type="AlphaFoldDB" id="A0A381X738"/>
<evidence type="ECO:0008006" key="3">
    <source>
        <dbReference type="Google" id="ProtNLM"/>
    </source>
</evidence>
<dbReference type="Gene3D" id="3.30.1490.300">
    <property type="match status" value="1"/>
</dbReference>
<dbReference type="Gene3D" id="3.30.420.40">
    <property type="match status" value="2"/>
</dbReference>
<proteinExistence type="predicted"/>
<dbReference type="InterPro" id="IPR050696">
    <property type="entry name" value="FtsA/MreB"/>
</dbReference>
<evidence type="ECO:0000256" key="1">
    <source>
        <dbReference type="SAM" id="MobiDB-lite"/>
    </source>
</evidence>
<dbReference type="EMBL" id="UINC01014092">
    <property type="protein sequence ID" value="SVA60362.1"/>
    <property type="molecule type" value="Genomic_DNA"/>
</dbReference>
<dbReference type="PANTHER" id="PTHR32432">
    <property type="entry name" value="CELL DIVISION PROTEIN FTSA-RELATED"/>
    <property type="match status" value="1"/>
</dbReference>
<dbReference type="SUPFAM" id="SSF53067">
    <property type="entry name" value="Actin-like ATPase domain"/>
    <property type="match status" value="2"/>
</dbReference>
<dbReference type="PANTHER" id="PTHR32432:SF3">
    <property type="entry name" value="ETHANOLAMINE UTILIZATION PROTEIN EUTJ"/>
    <property type="match status" value="1"/>
</dbReference>
<protein>
    <recommendedName>
        <fullName evidence="3">SHS2 domain-containing protein</fullName>
    </recommendedName>
</protein>
<feature type="compositionally biased region" description="Acidic residues" evidence="1">
    <location>
        <begin position="32"/>
        <end position="51"/>
    </location>
</feature>
<evidence type="ECO:0000313" key="2">
    <source>
        <dbReference type="EMBL" id="SVA60362.1"/>
    </source>
</evidence>